<evidence type="ECO:0000256" key="3">
    <source>
        <dbReference type="SAM" id="SignalP"/>
    </source>
</evidence>
<sequence>MFFFLLSLLGPPCFEATGTIDGKFDCGYLVSVKLGSEILNGVLYHPDQPGSSMLTTQPCTAIIPYNPKPHRSGRRNRRRRGGDPSRPKPNRSGYNFFFAEKHSVLKSLYPDREREFTKMIGESWTNLSQEERMVYQNYGLKDKERYQREMNEYKERMKLRLPMEAKIAGY</sequence>
<evidence type="ECO:0000313" key="5">
    <source>
        <dbReference type="EMBL" id="MPA76976.1"/>
    </source>
</evidence>
<dbReference type="GO" id="GO:0005634">
    <property type="term" value="C:nucleus"/>
    <property type="evidence" value="ECO:0007669"/>
    <property type="project" value="UniProtKB-UniRule"/>
</dbReference>
<feature type="signal peptide" evidence="3">
    <location>
        <begin position="1"/>
        <end position="16"/>
    </location>
</feature>
<feature type="compositionally biased region" description="Basic residues" evidence="2">
    <location>
        <begin position="68"/>
        <end position="80"/>
    </location>
</feature>
<dbReference type="GO" id="GO:0003677">
    <property type="term" value="F:DNA binding"/>
    <property type="evidence" value="ECO:0007669"/>
    <property type="project" value="UniProtKB-UniRule"/>
</dbReference>
<dbReference type="PANTHER" id="PTHR46691">
    <property type="entry name" value="HIGH MOBILITY GROUP B PROTEIN 9"/>
    <property type="match status" value="1"/>
</dbReference>
<dbReference type="SMART" id="SM00398">
    <property type="entry name" value="HMG"/>
    <property type="match status" value="1"/>
</dbReference>
<keyword evidence="1" id="KW-0539">Nucleus</keyword>
<dbReference type="Pfam" id="PF09011">
    <property type="entry name" value="HMG_box_2"/>
    <property type="match status" value="1"/>
</dbReference>
<keyword evidence="3" id="KW-0732">Signal</keyword>
<evidence type="ECO:0000256" key="2">
    <source>
        <dbReference type="SAM" id="MobiDB-lite"/>
    </source>
</evidence>
<proteinExistence type="predicted"/>
<name>A0A5B7CA23_DAVIN</name>
<evidence type="ECO:0000259" key="4">
    <source>
        <dbReference type="PROSITE" id="PS50118"/>
    </source>
</evidence>
<dbReference type="InterPro" id="IPR036910">
    <property type="entry name" value="HMG_box_dom_sf"/>
</dbReference>
<reference evidence="5" key="1">
    <citation type="submission" date="2019-08" db="EMBL/GenBank/DDBJ databases">
        <title>Reference gene set and small RNA set construction with multiple tissues from Davidia involucrata Baill.</title>
        <authorList>
            <person name="Yang H."/>
            <person name="Zhou C."/>
            <person name="Li G."/>
            <person name="Wang J."/>
            <person name="Gao P."/>
            <person name="Wang M."/>
            <person name="Wang R."/>
            <person name="Zhao Y."/>
        </authorList>
    </citation>
    <scope>NUCLEOTIDE SEQUENCE</scope>
    <source>
        <tissue evidence="5">Mixed with DoveR01_LX</tissue>
    </source>
</reference>
<feature type="domain" description="HMG box" evidence="4">
    <location>
        <begin position="87"/>
        <end position="154"/>
    </location>
</feature>
<dbReference type="SUPFAM" id="SSF47095">
    <property type="entry name" value="HMG-box"/>
    <property type="match status" value="1"/>
</dbReference>
<dbReference type="AlphaFoldDB" id="A0A5B7CA23"/>
<dbReference type="EMBL" id="GHES01046417">
    <property type="protein sequence ID" value="MPA76976.1"/>
    <property type="molecule type" value="Transcribed_RNA"/>
</dbReference>
<dbReference type="CDD" id="cd22009">
    <property type="entry name" value="HMG-box_AtHMGB9-like"/>
    <property type="match status" value="1"/>
</dbReference>
<keyword evidence="1" id="KW-0238">DNA-binding</keyword>
<dbReference type="InterPro" id="IPR009071">
    <property type="entry name" value="HMG_box_dom"/>
</dbReference>
<feature type="chain" id="PRO_5023000252" evidence="3">
    <location>
        <begin position="17"/>
        <end position="170"/>
    </location>
</feature>
<organism evidence="5">
    <name type="scientific">Davidia involucrata</name>
    <name type="common">Dove tree</name>
    <dbReference type="NCBI Taxonomy" id="16924"/>
    <lineage>
        <taxon>Eukaryota</taxon>
        <taxon>Viridiplantae</taxon>
        <taxon>Streptophyta</taxon>
        <taxon>Embryophyta</taxon>
        <taxon>Tracheophyta</taxon>
        <taxon>Spermatophyta</taxon>
        <taxon>Magnoliopsida</taxon>
        <taxon>eudicotyledons</taxon>
        <taxon>Gunneridae</taxon>
        <taxon>Pentapetalae</taxon>
        <taxon>asterids</taxon>
        <taxon>Cornales</taxon>
        <taxon>Nyssaceae</taxon>
        <taxon>Davidia</taxon>
    </lineage>
</organism>
<feature type="DNA-binding region" description="HMG box" evidence="1">
    <location>
        <begin position="87"/>
        <end position="154"/>
    </location>
</feature>
<feature type="region of interest" description="Disordered" evidence="2">
    <location>
        <begin position="64"/>
        <end position="93"/>
    </location>
</feature>
<dbReference type="PROSITE" id="PS50118">
    <property type="entry name" value="HMG_BOX_2"/>
    <property type="match status" value="1"/>
</dbReference>
<accession>A0A5B7CA23</accession>
<evidence type="ECO:0000256" key="1">
    <source>
        <dbReference type="PROSITE-ProRule" id="PRU00267"/>
    </source>
</evidence>
<dbReference type="Gene3D" id="1.10.30.10">
    <property type="entry name" value="High mobility group box domain"/>
    <property type="match status" value="1"/>
</dbReference>
<dbReference type="PANTHER" id="PTHR46691:SF1">
    <property type="entry name" value="AT-RICH INTERACTIVE DOMAIN-CONTAINING PROTEIN 2"/>
    <property type="match status" value="1"/>
</dbReference>
<gene>
    <name evidence="5" type="ORF">Din_046417</name>
</gene>
<protein>
    <submittedName>
        <fullName evidence="5">Putative high mobility group B protein 9-like</fullName>
    </submittedName>
</protein>